<dbReference type="SUPFAM" id="SSF56436">
    <property type="entry name" value="C-type lectin-like"/>
    <property type="match status" value="1"/>
</dbReference>
<evidence type="ECO:0000259" key="2">
    <source>
        <dbReference type="PROSITE" id="PS50041"/>
    </source>
</evidence>
<dbReference type="Pfam" id="PF00059">
    <property type="entry name" value="Lectin_C"/>
    <property type="match status" value="1"/>
</dbReference>
<dbReference type="OMA" id="NDSPCQK"/>
<feature type="domain" description="C-type lectin" evidence="2">
    <location>
        <begin position="38"/>
        <end position="151"/>
    </location>
</feature>
<dbReference type="InterPro" id="IPR016186">
    <property type="entry name" value="C-type_lectin-like/link_sf"/>
</dbReference>
<protein>
    <recommendedName>
        <fullName evidence="2">C-type lectin domain-containing protein</fullName>
    </recommendedName>
</protein>
<keyword evidence="1" id="KW-0732">Signal</keyword>
<dbReference type="SMART" id="SM00034">
    <property type="entry name" value="CLECT"/>
    <property type="match status" value="1"/>
</dbReference>
<dbReference type="Gene3D" id="3.10.100.10">
    <property type="entry name" value="Mannose-Binding Protein A, subunit A"/>
    <property type="match status" value="1"/>
</dbReference>
<dbReference type="PANTHER" id="PTHR22803">
    <property type="entry name" value="MANNOSE, PHOSPHOLIPASE, LECTIN RECEPTOR RELATED"/>
    <property type="match status" value="1"/>
</dbReference>
<dbReference type="HOGENOM" id="CLU_049894_18_0_1"/>
<dbReference type="Ensembl" id="ENSPSIT00000017643.1">
    <property type="protein sequence ID" value="ENSPSIP00000017564.1"/>
    <property type="gene ID" value="ENSPSIG00000015575.1"/>
</dbReference>
<dbReference type="PROSITE" id="PS50041">
    <property type="entry name" value="C_TYPE_LECTIN_2"/>
    <property type="match status" value="1"/>
</dbReference>
<feature type="signal peptide" evidence="1">
    <location>
        <begin position="1"/>
        <end position="23"/>
    </location>
</feature>
<evidence type="ECO:0000256" key="1">
    <source>
        <dbReference type="SAM" id="SignalP"/>
    </source>
</evidence>
<dbReference type="Proteomes" id="UP000007267">
    <property type="component" value="Unassembled WGS sequence"/>
</dbReference>
<organism evidence="3 4">
    <name type="scientific">Pelodiscus sinensis</name>
    <name type="common">Chinese softshell turtle</name>
    <name type="synonym">Trionyx sinensis</name>
    <dbReference type="NCBI Taxonomy" id="13735"/>
    <lineage>
        <taxon>Eukaryota</taxon>
        <taxon>Metazoa</taxon>
        <taxon>Chordata</taxon>
        <taxon>Craniata</taxon>
        <taxon>Vertebrata</taxon>
        <taxon>Euteleostomi</taxon>
        <taxon>Archelosauria</taxon>
        <taxon>Testudinata</taxon>
        <taxon>Testudines</taxon>
        <taxon>Cryptodira</taxon>
        <taxon>Trionychia</taxon>
        <taxon>Trionychidae</taxon>
        <taxon>Pelodiscus</taxon>
    </lineage>
</organism>
<reference evidence="3" key="3">
    <citation type="submission" date="2025-08" db="UniProtKB">
        <authorList>
            <consortium name="Ensembl"/>
        </authorList>
    </citation>
    <scope>IDENTIFICATION</scope>
</reference>
<reference evidence="4" key="1">
    <citation type="submission" date="2011-10" db="EMBL/GenBank/DDBJ databases">
        <authorList>
            <consortium name="Soft-shell Turtle Genome Consortium"/>
        </authorList>
    </citation>
    <scope>NUCLEOTIDE SEQUENCE [LARGE SCALE GENOMIC DNA]</scope>
    <source>
        <strain evidence="4">Daiwa-1</strain>
    </source>
</reference>
<accession>K7GBA3</accession>
<evidence type="ECO:0000313" key="4">
    <source>
        <dbReference type="Proteomes" id="UP000007267"/>
    </source>
</evidence>
<dbReference type="InterPro" id="IPR016187">
    <property type="entry name" value="CTDL_fold"/>
</dbReference>
<dbReference type="GeneTree" id="ENSGT00940000161814"/>
<dbReference type="InterPro" id="IPR050111">
    <property type="entry name" value="C-type_lectin/snaclec_domain"/>
</dbReference>
<reference evidence="3" key="4">
    <citation type="submission" date="2025-09" db="UniProtKB">
        <authorList>
            <consortium name="Ensembl"/>
        </authorList>
    </citation>
    <scope>IDENTIFICATION</scope>
</reference>
<feature type="chain" id="PRO_5003906349" description="C-type lectin domain-containing protein" evidence="1">
    <location>
        <begin position="24"/>
        <end position="161"/>
    </location>
</feature>
<reference evidence="4" key="2">
    <citation type="journal article" date="2013" name="Nat. Genet.">
        <title>The draft genomes of soft-shell turtle and green sea turtle yield insights into the development and evolution of the turtle-specific body plan.</title>
        <authorList>
            <person name="Wang Z."/>
            <person name="Pascual-Anaya J."/>
            <person name="Zadissa A."/>
            <person name="Li W."/>
            <person name="Niimura Y."/>
            <person name="Huang Z."/>
            <person name="Li C."/>
            <person name="White S."/>
            <person name="Xiong Z."/>
            <person name="Fang D."/>
            <person name="Wang B."/>
            <person name="Ming Y."/>
            <person name="Chen Y."/>
            <person name="Zheng Y."/>
            <person name="Kuraku S."/>
            <person name="Pignatelli M."/>
            <person name="Herrero J."/>
            <person name="Beal K."/>
            <person name="Nozawa M."/>
            <person name="Li Q."/>
            <person name="Wang J."/>
            <person name="Zhang H."/>
            <person name="Yu L."/>
            <person name="Shigenobu S."/>
            <person name="Wang J."/>
            <person name="Liu J."/>
            <person name="Flicek P."/>
            <person name="Searle S."/>
            <person name="Wang J."/>
            <person name="Kuratani S."/>
            <person name="Yin Y."/>
            <person name="Aken B."/>
            <person name="Zhang G."/>
            <person name="Irie N."/>
        </authorList>
    </citation>
    <scope>NUCLEOTIDE SEQUENCE [LARGE SCALE GENOMIC DNA]</scope>
    <source>
        <strain evidence="4">Daiwa-1</strain>
    </source>
</reference>
<sequence length="161" mass="17972">MGPVAFFSLCLLGCLIFNPSLEGSGVKATACHRGWLHYRDHCLKFFPEQVTWSAAEVQCQHHQPGAHLASILGEAERDIVVEYLSMLGSKDYVWIGLHDPSKGNIWVWIDGSLYRYRTWAAGKPDNIGNNEYCVEVWASSGKQRLKHTCTKIGVVQGPCAH</sequence>
<dbReference type="eggNOG" id="KOG4297">
    <property type="taxonomic scope" value="Eukaryota"/>
</dbReference>
<keyword evidence="4" id="KW-1185">Reference proteome</keyword>
<dbReference type="EMBL" id="AGCU01135462">
    <property type="status" value="NOT_ANNOTATED_CDS"/>
    <property type="molecule type" value="Genomic_DNA"/>
</dbReference>
<name>K7GBA3_PELSI</name>
<dbReference type="InterPro" id="IPR001304">
    <property type="entry name" value="C-type_lectin-like"/>
</dbReference>
<dbReference type="EMBL" id="AGCU01135463">
    <property type="status" value="NOT_ANNOTATED_CDS"/>
    <property type="molecule type" value="Genomic_DNA"/>
</dbReference>
<dbReference type="AlphaFoldDB" id="K7GBA3"/>
<proteinExistence type="predicted"/>
<dbReference type="PRINTS" id="PR01504">
    <property type="entry name" value="PNCREATITSAP"/>
</dbReference>
<evidence type="ECO:0000313" key="3">
    <source>
        <dbReference type="Ensembl" id="ENSPSIP00000017564.1"/>
    </source>
</evidence>